<dbReference type="Proteomes" id="UP000051260">
    <property type="component" value="Unassembled WGS sequence"/>
</dbReference>
<dbReference type="AlphaFoldDB" id="A0A0N7MAQ4"/>
<evidence type="ECO:0000313" key="2">
    <source>
        <dbReference type="Proteomes" id="UP000051260"/>
    </source>
</evidence>
<dbReference type="Pfam" id="PF05621">
    <property type="entry name" value="TniB"/>
    <property type="match status" value="1"/>
</dbReference>
<dbReference type="STRING" id="1715692.RUE5091_03775"/>
<sequence length="233" mass="25642">MVPSPATLKNVGTTILSGLGYPLARDKSVGIIWTQVRQFLRMRRTLFVHLDEAQDLYISKGVKTRNDVVNTLKSLMNDKDWPVGLVLSGTPDLIEMINSDVQLKRGIDVVHLGAVSWISHEPEVTEIFTEFVGKSGLAPSGELQQGVFLKRLVHAGGNEFGLIIEMCLSGIEEALYNGDTQLRLAHFAEAFRRKSGCIPAFNPFLAQDYLSIDVRTIMGWLDSDDPSPSGGLS</sequence>
<accession>A0A0N7MAQ4</accession>
<gene>
    <name evidence="1" type="ORF">RUE5091_03775</name>
</gene>
<organism evidence="1 2">
    <name type="scientific">Ruegeria denitrificans</name>
    <dbReference type="NCBI Taxonomy" id="1715692"/>
    <lineage>
        <taxon>Bacteria</taxon>
        <taxon>Pseudomonadati</taxon>
        <taxon>Pseudomonadota</taxon>
        <taxon>Alphaproteobacteria</taxon>
        <taxon>Rhodobacterales</taxon>
        <taxon>Roseobacteraceae</taxon>
        <taxon>Ruegeria</taxon>
    </lineage>
</organism>
<proteinExistence type="predicted"/>
<name>A0A0N7MAQ4_9RHOB</name>
<protein>
    <submittedName>
        <fullName evidence="1">Uncharacterized protein</fullName>
    </submittedName>
</protein>
<evidence type="ECO:0000313" key="1">
    <source>
        <dbReference type="EMBL" id="CUK14624.1"/>
    </source>
</evidence>
<reference evidence="2" key="1">
    <citation type="submission" date="2015-09" db="EMBL/GenBank/DDBJ databases">
        <authorList>
            <person name="Rodrigo-Torres L."/>
            <person name="Arahal D.R."/>
        </authorList>
    </citation>
    <scope>NUCLEOTIDE SEQUENCE [LARGE SCALE GENOMIC DNA]</scope>
    <source>
        <strain evidence="2">CECT 5091</strain>
    </source>
</reference>
<dbReference type="EMBL" id="CYUD01000014">
    <property type="protein sequence ID" value="CUK14624.1"/>
    <property type="molecule type" value="Genomic_DNA"/>
</dbReference>
<keyword evidence="2" id="KW-1185">Reference proteome</keyword>
<dbReference type="InterPro" id="IPR008868">
    <property type="entry name" value="TniB"/>
</dbReference>